<gene>
    <name evidence="2" type="ORF">GCM10009775_13390</name>
</gene>
<keyword evidence="3" id="KW-1185">Reference proteome</keyword>
<protein>
    <recommendedName>
        <fullName evidence="4">DUF4157 domain-containing protein</fullName>
    </recommendedName>
</protein>
<name>A0ABP5ATH6_9MICO</name>
<proteinExistence type="predicted"/>
<accession>A0ABP5ATH6</accession>
<keyword evidence="1" id="KW-0175">Coiled coil</keyword>
<dbReference type="Proteomes" id="UP001501343">
    <property type="component" value="Unassembled WGS sequence"/>
</dbReference>
<dbReference type="RefSeq" id="WP_248146595.1">
    <property type="nucleotide sequence ID" value="NZ_BAAAOF010000002.1"/>
</dbReference>
<evidence type="ECO:0000313" key="2">
    <source>
        <dbReference type="EMBL" id="GAA1922236.1"/>
    </source>
</evidence>
<sequence length="305" mass="31111">MSPRARRGWGILVACACVLAGGILAERSELLTELAAAQHEVERLDGLLASAERTGADLGDDLALVRGETAVYSVLLDRREDFVSAVAEASRAFASAEGKVDVSSARANVLDAQETVLDEREDAATVAAAKTQVDEITASVTQAVAAYDAEQARLAAAAAAAPSAGGGVVRANAPLPSGAYERVRAALDRVGGGGVPLQQFDGACGGGSAAACASSSGVIFFTAGLAAWSDARLHWAMAHELAHIFQFRVWGPLQASGSYAALYGGNIELLANCMAAHRGYPSGSVSCSGAQIDFGAAIWSGYVPG</sequence>
<reference evidence="3" key="1">
    <citation type="journal article" date="2019" name="Int. J. Syst. Evol. Microbiol.">
        <title>The Global Catalogue of Microorganisms (GCM) 10K type strain sequencing project: providing services to taxonomists for standard genome sequencing and annotation.</title>
        <authorList>
            <consortium name="The Broad Institute Genomics Platform"/>
            <consortium name="The Broad Institute Genome Sequencing Center for Infectious Disease"/>
            <person name="Wu L."/>
            <person name="Ma J."/>
        </authorList>
    </citation>
    <scope>NUCLEOTIDE SEQUENCE [LARGE SCALE GENOMIC DNA]</scope>
    <source>
        <strain evidence="3">JCM 14900</strain>
    </source>
</reference>
<evidence type="ECO:0000313" key="3">
    <source>
        <dbReference type="Proteomes" id="UP001501343"/>
    </source>
</evidence>
<dbReference type="EMBL" id="BAAAOF010000002">
    <property type="protein sequence ID" value="GAA1922236.1"/>
    <property type="molecule type" value="Genomic_DNA"/>
</dbReference>
<comment type="caution">
    <text evidence="2">The sequence shown here is derived from an EMBL/GenBank/DDBJ whole genome shotgun (WGS) entry which is preliminary data.</text>
</comment>
<evidence type="ECO:0008006" key="4">
    <source>
        <dbReference type="Google" id="ProtNLM"/>
    </source>
</evidence>
<organism evidence="2 3">
    <name type="scientific">Microbacterium aoyamense</name>
    <dbReference type="NCBI Taxonomy" id="344166"/>
    <lineage>
        <taxon>Bacteria</taxon>
        <taxon>Bacillati</taxon>
        <taxon>Actinomycetota</taxon>
        <taxon>Actinomycetes</taxon>
        <taxon>Micrococcales</taxon>
        <taxon>Microbacteriaceae</taxon>
        <taxon>Microbacterium</taxon>
    </lineage>
</organism>
<feature type="coiled-coil region" evidence="1">
    <location>
        <begin position="27"/>
        <end position="54"/>
    </location>
</feature>
<evidence type="ECO:0000256" key="1">
    <source>
        <dbReference type="SAM" id="Coils"/>
    </source>
</evidence>